<reference evidence="4" key="2">
    <citation type="submission" date="2021-04" db="EMBL/GenBank/DDBJ databases">
        <authorList>
            <person name="Gilroy R."/>
        </authorList>
    </citation>
    <scope>NUCLEOTIDE SEQUENCE</scope>
    <source>
        <strain evidence="4">ChiBcec1-1093</strain>
    </source>
</reference>
<feature type="domain" description="Calcineurin-like phosphoesterase" evidence="3">
    <location>
        <begin position="1"/>
        <end position="169"/>
    </location>
</feature>
<comment type="cofactor">
    <cofactor evidence="2">
        <name>a divalent metal cation</name>
        <dbReference type="ChEBI" id="CHEBI:60240"/>
    </cofactor>
</comment>
<evidence type="ECO:0000259" key="3">
    <source>
        <dbReference type="Pfam" id="PF12850"/>
    </source>
</evidence>
<dbReference type="InterPro" id="IPR029052">
    <property type="entry name" value="Metallo-depent_PP-like"/>
</dbReference>
<dbReference type="InterPro" id="IPR041802">
    <property type="entry name" value="MPP_YfcE"/>
</dbReference>
<protein>
    <recommendedName>
        <fullName evidence="2">Phosphoesterase</fullName>
        <ecNumber evidence="2">3.1.4.-</ecNumber>
    </recommendedName>
</protein>
<dbReference type="EC" id="3.1.4.-" evidence="2"/>
<dbReference type="EMBL" id="DXBC01000040">
    <property type="protein sequence ID" value="HIZ78630.1"/>
    <property type="molecule type" value="Genomic_DNA"/>
</dbReference>
<keyword evidence="2" id="KW-0479">Metal-binding</keyword>
<accession>A0A9D2GGD0</accession>
<comment type="caution">
    <text evidence="4">The sequence shown here is derived from an EMBL/GenBank/DDBJ whole genome shotgun (WGS) entry which is preliminary data.</text>
</comment>
<dbReference type="Proteomes" id="UP000824101">
    <property type="component" value="Unassembled WGS sequence"/>
</dbReference>
<dbReference type="Pfam" id="PF12850">
    <property type="entry name" value="Metallophos_2"/>
    <property type="match status" value="1"/>
</dbReference>
<dbReference type="AlphaFoldDB" id="A0A9D2GGD0"/>
<dbReference type="CDD" id="cd00841">
    <property type="entry name" value="MPP_YfcE"/>
    <property type="match status" value="1"/>
</dbReference>
<evidence type="ECO:0000313" key="4">
    <source>
        <dbReference type="EMBL" id="HIZ78630.1"/>
    </source>
</evidence>
<evidence type="ECO:0000313" key="5">
    <source>
        <dbReference type="Proteomes" id="UP000824101"/>
    </source>
</evidence>
<proteinExistence type="inferred from homology"/>
<evidence type="ECO:0000256" key="1">
    <source>
        <dbReference type="ARBA" id="ARBA00008950"/>
    </source>
</evidence>
<dbReference type="Gene3D" id="3.60.21.10">
    <property type="match status" value="1"/>
</dbReference>
<evidence type="ECO:0000256" key="2">
    <source>
        <dbReference type="RuleBase" id="RU362039"/>
    </source>
</evidence>
<name>A0A9D2GGD0_9FIRM</name>
<organism evidence="4 5">
    <name type="scientific">Candidatus Lachnoclostridium stercorigallinarum</name>
    <dbReference type="NCBI Taxonomy" id="2838634"/>
    <lineage>
        <taxon>Bacteria</taxon>
        <taxon>Bacillati</taxon>
        <taxon>Bacillota</taxon>
        <taxon>Clostridia</taxon>
        <taxon>Lachnospirales</taxon>
        <taxon>Lachnospiraceae</taxon>
    </lineage>
</organism>
<reference evidence="4" key="1">
    <citation type="journal article" date="2021" name="PeerJ">
        <title>Extensive microbial diversity within the chicken gut microbiome revealed by metagenomics and culture.</title>
        <authorList>
            <person name="Gilroy R."/>
            <person name="Ravi A."/>
            <person name="Getino M."/>
            <person name="Pursley I."/>
            <person name="Horton D.L."/>
            <person name="Alikhan N.F."/>
            <person name="Baker D."/>
            <person name="Gharbi K."/>
            <person name="Hall N."/>
            <person name="Watson M."/>
            <person name="Adriaenssens E.M."/>
            <person name="Foster-Nyarko E."/>
            <person name="Jarju S."/>
            <person name="Secka A."/>
            <person name="Antonio M."/>
            <person name="Oren A."/>
            <person name="Chaudhuri R.R."/>
            <person name="La Ragione R."/>
            <person name="Hildebrand F."/>
            <person name="Pallen M.J."/>
        </authorList>
    </citation>
    <scope>NUCLEOTIDE SEQUENCE</scope>
    <source>
        <strain evidence="4">ChiBcec1-1093</strain>
    </source>
</reference>
<dbReference type="GO" id="GO:0046872">
    <property type="term" value="F:metal ion binding"/>
    <property type="evidence" value="ECO:0007669"/>
    <property type="project" value="UniProtKB-KW"/>
</dbReference>
<dbReference type="GO" id="GO:0016787">
    <property type="term" value="F:hydrolase activity"/>
    <property type="evidence" value="ECO:0007669"/>
    <property type="project" value="UniProtKB-UniRule"/>
</dbReference>
<dbReference type="SUPFAM" id="SSF56300">
    <property type="entry name" value="Metallo-dependent phosphatases"/>
    <property type="match status" value="1"/>
</dbReference>
<dbReference type="InterPro" id="IPR024654">
    <property type="entry name" value="Calcineurin-like_PHP_lpxH"/>
</dbReference>
<dbReference type="NCBIfam" id="TIGR00040">
    <property type="entry name" value="yfcE"/>
    <property type="match status" value="1"/>
</dbReference>
<sequence>MKYMFASDIHGSAYYCRKMLEAFERSGAERLILLGDILYHGPRNDLPKDYAPKEVIAMLNGRRDRIYAVRGNCDTEVDQMVLQFPVLADYALLALNGITFYATHGHVYNQDRIPPMQAGDVLVHGHTHLLKAEKCQASDGERTVEITVLNPGSTSIPKGGNPPTYAILDGREFTILTFEDEVVKMVTL</sequence>
<keyword evidence="4" id="KW-0378">Hydrolase</keyword>
<comment type="similarity">
    <text evidence="1 2">Belongs to the metallophosphoesterase superfamily. YfcE family.</text>
</comment>
<gene>
    <name evidence="4" type="primary">yfcE</name>
    <name evidence="4" type="ORF">IAA17_02425</name>
</gene>
<dbReference type="InterPro" id="IPR000979">
    <property type="entry name" value="Phosphodiesterase_MJ0936/Vps29"/>
</dbReference>
<dbReference type="NCBIfam" id="NF006988">
    <property type="entry name" value="PRK09453.1"/>
    <property type="match status" value="1"/>
</dbReference>